<reference evidence="4" key="3">
    <citation type="submission" date="2010-09" db="EMBL/GenBank/DDBJ databases">
        <title>Annotation of Gaeumannomyces graminis var. tritici R3-111a-1.</title>
        <authorList>
            <consortium name="The Broad Institute Genome Sequencing Platform"/>
            <person name="Ma L.-J."/>
            <person name="Dead R."/>
            <person name="Young S.K."/>
            <person name="Zeng Q."/>
            <person name="Gargeya S."/>
            <person name="Fitzgerald M."/>
            <person name="Haas B."/>
            <person name="Abouelleil A."/>
            <person name="Alvarado L."/>
            <person name="Arachchi H.M."/>
            <person name="Berlin A."/>
            <person name="Brown A."/>
            <person name="Chapman S.B."/>
            <person name="Chen Z."/>
            <person name="Dunbar C."/>
            <person name="Freedman E."/>
            <person name="Gearin G."/>
            <person name="Gellesch M."/>
            <person name="Goldberg J."/>
            <person name="Griggs A."/>
            <person name="Gujja S."/>
            <person name="Heiman D."/>
            <person name="Howarth C."/>
            <person name="Larson L."/>
            <person name="Lui A."/>
            <person name="MacDonald P.J.P."/>
            <person name="Mehta T."/>
            <person name="Montmayeur A."/>
            <person name="Murphy C."/>
            <person name="Neiman D."/>
            <person name="Pearson M."/>
            <person name="Priest M."/>
            <person name="Roberts A."/>
            <person name="Saif S."/>
            <person name="Shea T."/>
            <person name="Shenoy N."/>
            <person name="Sisk P."/>
            <person name="Stolte C."/>
            <person name="Sykes S."/>
            <person name="Yandava C."/>
            <person name="Wortman J."/>
            <person name="Nusbaum C."/>
            <person name="Birren B."/>
        </authorList>
    </citation>
    <scope>NUCLEOTIDE SEQUENCE</scope>
    <source>
        <strain evidence="4">R3-111a-1</strain>
    </source>
</reference>
<dbReference type="InterPro" id="IPR010730">
    <property type="entry name" value="HET"/>
</dbReference>
<reference evidence="6" key="1">
    <citation type="submission" date="2010-07" db="EMBL/GenBank/DDBJ databases">
        <title>The genome sequence of Gaeumannomyces graminis var. tritici strain R3-111a-1.</title>
        <authorList>
            <consortium name="The Broad Institute Genome Sequencing Platform"/>
            <person name="Ma L.-J."/>
            <person name="Dead R."/>
            <person name="Young S."/>
            <person name="Zeng Q."/>
            <person name="Koehrsen M."/>
            <person name="Alvarado L."/>
            <person name="Berlin A."/>
            <person name="Chapman S.B."/>
            <person name="Chen Z."/>
            <person name="Freedman E."/>
            <person name="Gellesch M."/>
            <person name="Goldberg J."/>
            <person name="Griggs A."/>
            <person name="Gujja S."/>
            <person name="Heilman E.R."/>
            <person name="Heiman D."/>
            <person name="Hepburn T."/>
            <person name="Howarth C."/>
            <person name="Jen D."/>
            <person name="Larson L."/>
            <person name="Mehta T."/>
            <person name="Neiman D."/>
            <person name="Pearson M."/>
            <person name="Roberts A."/>
            <person name="Saif S."/>
            <person name="Shea T."/>
            <person name="Shenoy N."/>
            <person name="Sisk P."/>
            <person name="Stolte C."/>
            <person name="Sykes S."/>
            <person name="Walk T."/>
            <person name="White J."/>
            <person name="Yandava C."/>
            <person name="Haas B."/>
            <person name="Nusbaum C."/>
            <person name="Birren B."/>
        </authorList>
    </citation>
    <scope>NUCLEOTIDE SEQUENCE [LARGE SCALE GENOMIC DNA]</scope>
    <source>
        <strain evidence="6">R3-111a-1</strain>
    </source>
</reference>
<reference evidence="4" key="2">
    <citation type="submission" date="2010-07" db="EMBL/GenBank/DDBJ databases">
        <authorList>
            <consortium name="The Broad Institute Genome Sequencing Platform"/>
            <consortium name="Broad Institute Genome Sequencing Center for Infectious Disease"/>
            <person name="Ma L.-J."/>
            <person name="Dead R."/>
            <person name="Young S."/>
            <person name="Zeng Q."/>
            <person name="Koehrsen M."/>
            <person name="Alvarado L."/>
            <person name="Berlin A."/>
            <person name="Chapman S.B."/>
            <person name="Chen Z."/>
            <person name="Freedman E."/>
            <person name="Gellesch M."/>
            <person name="Goldberg J."/>
            <person name="Griggs A."/>
            <person name="Gujja S."/>
            <person name="Heilman E.R."/>
            <person name="Heiman D."/>
            <person name="Hepburn T."/>
            <person name="Howarth C."/>
            <person name="Jen D."/>
            <person name="Larson L."/>
            <person name="Mehta T."/>
            <person name="Neiman D."/>
            <person name="Pearson M."/>
            <person name="Roberts A."/>
            <person name="Saif S."/>
            <person name="Shea T."/>
            <person name="Shenoy N."/>
            <person name="Sisk P."/>
            <person name="Stolte C."/>
            <person name="Sykes S."/>
            <person name="Walk T."/>
            <person name="White J."/>
            <person name="Yandava C."/>
            <person name="Haas B."/>
            <person name="Nusbaum C."/>
            <person name="Birren B."/>
        </authorList>
    </citation>
    <scope>NUCLEOTIDE SEQUENCE</scope>
    <source>
        <strain evidence="4">R3-111a-1</strain>
    </source>
</reference>
<evidence type="ECO:0000256" key="1">
    <source>
        <dbReference type="SAM" id="MobiDB-lite"/>
    </source>
</evidence>
<dbReference type="Proteomes" id="UP000006039">
    <property type="component" value="Unassembled WGS sequence"/>
</dbReference>
<dbReference type="PANTHER" id="PTHR24148">
    <property type="entry name" value="ANKYRIN REPEAT DOMAIN-CONTAINING PROTEIN 39 HOMOLOG-RELATED"/>
    <property type="match status" value="1"/>
</dbReference>
<evidence type="ECO:0000313" key="5">
    <source>
        <dbReference type="EnsemblFungi" id="EJT73129"/>
    </source>
</evidence>
<name>J3P8Z4_GAET3</name>
<accession>J3P8Z4</accession>
<evidence type="ECO:0000259" key="3">
    <source>
        <dbReference type="Pfam" id="PF06985"/>
    </source>
</evidence>
<evidence type="ECO:0000256" key="2">
    <source>
        <dbReference type="SAM" id="Phobius"/>
    </source>
</evidence>
<feature type="region of interest" description="Disordered" evidence="1">
    <location>
        <begin position="1"/>
        <end position="22"/>
    </location>
</feature>
<sequence length="859" mass="95960">MSMELMERGSGQSPRHLSAPETSASKQFYSNYPLRREDEEIRVLHLDPPSDGKLVGHLGVISLRANSNDRLKFAAVSYVWEWPMDGEMDQPRAIRLSDAFELGITANCYAVLQQIQNNQHKLGVNPIWIDSICIDQMDKSEREWQVNDLMGRVYALANSVYIWLGQGTQGTDRAMDYLRHYAAVMRPLPIAEYATAAGITGLDREIDDCQSEAGGDYLRRLSLLAMSWRWGRNRQLRDDINELLSRPWISRVWTFQEVILAYHPVVLCGNRVLTWGTMVNALRYPTHDSLEVPFTSALGPFYHPQQGLVSWRAIIRFWAVFPRPFSRASSLIVGHEAGGGDTPEAGRLNPQSFLEIHNLMSTAASTTAQPYWWLGVQVAVYCGISMYGAFMVWSAIKIMKEVQKFGEAPSLFSVLALAVIFSAGLWAFDIVPKFVLSGGSESARELLLHEEGAELGHLALLDAMQSALRHRACAVEHDRAYGLWGILKALKVKLPNVDYNQELGGLHSDLLATMVKWQPAAVGLILDAGTTHPGRDPLGGAPSWVPLWTGGSGHMPSPWMSLRHNIRLHNMALLPILQLAYPVIEGRSLRLLGRPHGVVEFITAFDDCVSLPPQIIPITSHKRRFLHWVQRAEDYIRRGYEVTPPTPSVKALLRYYRHPVCSIYAVAWGLSLERAPWGRNLLDWMPYDFSKDDKKRLRCFERLHRVVVGTNPAGAARSDIGLGIALDDVCAMIERVSGANDLLNDLVLDLIEDKRCLFVLSNGLIGSGPLGMLAGDEVFLLQGVQAPMALRRTAGTAAEVTGKYTIVGAVLVHGIMHSDYLSRTFPVDDGIWWPQARVNLPEDVDIPPPHSWDKEITII</sequence>
<evidence type="ECO:0000313" key="4">
    <source>
        <dbReference type="EMBL" id="EJT73129.1"/>
    </source>
</evidence>
<feature type="domain" description="Heterokaryon incompatibility" evidence="3">
    <location>
        <begin position="73"/>
        <end position="257"/>
    </location>
</feature>
<dbReference type="AlphaFoldDB" id="J3P8Z4"/>
<dbReference type="GeneID" id="20350436"/>
<reference evidence="5" key="4">
    <citation type="journal article" date="2015" name="G3 (Bethesda)">
        <title>Genome sequences of three phytopathogenic species of the Magnaporthaceae family of fungi.</title>
        <authorList>
            <person name="Okagaki L.H."/>
            <person name="Nunes C.C."/>
            <person name="Sailsbery J."/>
            <person name="Clay B."/>
            <person name="Brown D."/>
            <person name="John T."/>
            <person name="Oh Y."/>
            <person name="Young N."/>
            <person name="Fitzgerald M."/>
            <person name="Haas B.J."/>
            <person name="Zeng Q."/>
            <person name="Young S."/>
            <person name="Adiconis X."/>
            <person name="Fan L."/>
            <person name="Levin J.Z."/>
            <person name="Mitchell T.K."/>
            <person name="Okubara P.A."/>
            <person name="Farman M.L."/>
            <person name="Kohn L.M."/>
            <person name="Birren B."/>
            <person name="Ma L.-J."/>
            <person name="Dean R.A."/>
        </authorList>
    </citation>
    <scope>NUCLEOTIDE SEQUENCE</scope>
    <source>
        <strain evidence="5">R3-111a-1</strain>
    </source>
</reference>
<feature type="compositionally biased region" description="Polar residues" evidence="1">
    <location>
        <begin position="10"/>
        <end position="22"/>
    </location>
</feature>
<gene>
    <name evidence="5" type="primary">20350436</name>
    <name evidence="4" type="ORF">GGTG_09978</name>
</gene>
<keyword evidence="6" id="KW-1185">Reference proteome</keyword>
<dbReference type="EnsemblFungi" id="EJT73129">
    <property type="protein sequence ID" value="EJT73129"/>
    <property type="gene ID" value="GGTG_09978"/>
</dbReference>
<evidence type="ECO:0000313" key="6">
    <source>
        <dbReference type="Proteomes" id="UP000006039"/>
    </source>
</evidence>
<dbReference type="EMBL" id="GL385399">
    <property type="protein sequence ID" value="EJT73129.1"/>
    <property type="molecule type" value="Genomic_DNA"/>
</dbReference>
<feature type="transmembrane region" description="Helical" evidence="2">
    <location>
        <begin position="371"/>
        <end position="396"/>
    </location>
</feature>
<keyword evidence="2" id="KW-0812">Transmembrane</keyword>
<dbReference type="OrthoDB" id="5227504at2759"/>
<proteinExistence type="predicted"/>
<reference evidence="5" key="5">
    <citation type="submission" date="2018-04" db="UniProtKB">
        <authorList>
            <consortium name="EnsemblFungi"/>
        </authorList>
    </citation>
    <scope>IDENTIFICATION</scope>
    <source>
        <strain evidence="5">R3-111a-1</strain>
    </source>
</reference>
<dbReference type="eggNOG" id="ENOG502RKM9">
    <property type="taxonomic scope" value="Eukaryota"/>
</dbReference>
<keyword evidence="2" id="KW-1133">Transmembrane helix</keyword>
<dbReference type="RefSeq" id="XP_009226103.1">
    <property type="nucleotide sequence ID" value="XM_009227839.1"/>
</dbReference>
<dbReference type="Pfam" id="PF06985">
    <property type="entry name" value="HET"/>
    <property type="match status" value="1"/>
</dbReference>
<dbReference type="HOGENOM" id="CLU_004184_7_2_1"/>
<dbReference type="PANTHER" id="PTHR24148:SF64">
    <property type="entry name" value="HETEROKARYON INCOMPATIBILITY DOMAIN-CONTAINING PROTEIN"/>
    <property type="match status" value="1"/>
</dbReference>
<dbReference type="InterPro" id="IPR052895">
    <property type="entry name" value="HetReg/Transcr_Mod"/>
</dbReference>
<organism evidence="4">
    <name type="scientific">Gaeumannomyces tritici (strain R3-111a-1)</name>
    <name type="common">Wheat and barley take-all root rot fungus</name>
    <name type="synonym">Gaeumannomyces graminis var. tritici</name>
    <dbReference type="NCBI Taxonomy" id="644352"/>
    <lineage>
        <taxon>Eukaryota</taxon>
        <taxon>Fungi</taxon>
        <taxon>Dikarya</taxon>
        <taxon>Ascomycota</taxon>
        <taxon>Pezizomycotina</taxon>
        <taxon>Sordariomycetes</taxon>
        <taxon>Sordariomycetidae</taxon>
        <taxon>Magnaporthales</taxon>
        <taxon>Magnaporthaceae</taxon>
        <taxon>Gaeumannomyces</taxon>
    </lineage>
</organism>
<protein>
    <recommendedName>
        <fullName evidence="3">Heterokaryon incompatibility domain-containing protein</fullName>
    </recommendedName>
</protein>
<dbReference type="VEuPathDB" id="FungiDB:GGTG_09978"/>
<dbReference type="STRING" id="644352.J3P8Z4"/>
<feature type="transmembrane region" description="Helical" evidence="2">
    <location>
        <begin position="408"/>
        <end position="428"/>
    </location>
</feature>
<keyword evidence="2" id="KW-0472">Membrane</keyword>